<sequence length="130" mass="15109">MNSYVFVYGSLMRGRSNHDIIKDGYFLGRAVVQGVGLYDVTPYYPGAVRERDKMVRGEVYEVDAATLKTLDWVEVNGNLYRREIFNAYLQERGDKVEVWVYLWLQEIDPKKEVPLEAQPWQERDPGGEEG</sequence>
<dbReference type="InterPro" id="IPR013024">
    <property type="entry name" value="GGCT-like"/>
</dbReference>
<dbReference type="GO" id="GO:0016740">
    <property type="term" value="F:transferase activity"/>
    <property type="evidence" value="ECO:0007669"/>
    <property type="project" value="UniProtKB-KW"/>
</dbReference>
<comment type="caution">
    <text evidence="5">The sequence shown here is derived from an EMBL/GenBank/DDBJ whole genome shotgun (WGS) entry which is preliminary data.</text>
</comment>
<evidence type="ECO:0000256" key="1">
    <source>
        <dbReference type="ARBA" id="ARBA00008861"/>
    </source>
</evidence>
<organism evidence="5 6">
    <name type="scientific">Candidatus Syntrophonatronum acetioxidans</name>
    <dbReference type="NCBI Taxonomy" id="1795816"/>
    <lineage>
        <taxon>Bacteria</taxon>
        <taxon>Bacillati</taxon>
        <taxon>Bacillota</taxon>
        <taxon>Clostridia</taxon>
        <taxon>Eubacteriales</taxon>
        <taxon>Syntrophomonadaceae</taxon>
        <taxon>Candidatus Syntrophonatronum</taxon>
    </lineage>
</organism>
<dbReference type="InterPro" id="IPR039126">
    <property type="entry name" value="GGACT"/>
</dbReference>
<reference evidence="5 6" key="1">
    <citation type="submission" date="2018-08" db="EMBL/GenBank/DDBJ databases">
        <title>The metabolism and importance of syntrophic acetate oxidation coupled to methane or sulfide production in haloalkaline environments.</title>
        <authorList>
            <person name="Timmers P.H.A."/>
            <person name="Vavourakis C.D."/>
            <person name="Sorokin D.Y."/>
            <person name="Sinninghe Damste J.S."/>
            <person name="Muyzer G."/>
            <person name="Stams A.J.M."/>
            <person name="Plugge C.M."/>
        </authorList>
    </citation>
    <scope>NUCLEOTIDE SEQUENCE [LARGE SCALE GENOMIC DNA]</scope>
    <source>
        <strain evidence="5">MSAO_Bac1</strain>
    </source>
</reference>
<evidence type="ECO:0000313" key="6">
    <source>
        <dbReference type="Proteomes" id="UP000285138"/>
    </source>
</evidence>
<dbReference type="Gene3D" id="3.10.490.10">
    <property type="entry name" value="Gamma-glutamyl cyclotransferase-like"/>
    <property type="match status" value="1"/>
</dbReference>
<dbReference type="Proteomes" id="UP000285138">
    <property type="component" value="Unassembled WGS sequence"/>
</dbReference>
<gene>
    <name evidence="5" type="ORF">D5R97_08065</name>
</gene>
<dbReference type="PANTHER" id="PTHR12510:SF4">
    <property type="entry name" value="GAMMA-GLUTAMYLAMINECYCLOTRANSFERASE"/>
    <property type="match status" value="1"/>
</dbReference>
<dbReference type="InterPro" id="IPR036568">
    <property type="entry name" value="GGCT-like_sf"/>
</dbReference>
<dbReference type="GO" id="GO:0005829">
    <property type="term" value="C:cytosol"/>
    <property type="evidence" value="ECO:0007669"/>
    <property type="project" value="TreeGrafter"/>
</dbReference>
<dbReference type="Pfam" id="PF06094">
    <property type="entry name" value="GGACT"/>
    <property type="match status" value="1"/>
</dbReference>
<accession>A0A424YBB8</accession>
<dbReference type="SUPFAM" id="SSF110857">
    <property type="entry name" value="Gamma-glutamyl cyclotransferase-like"/>
    <property type="match status" value="1"/>
</dbReference>
<dbReference type="PANTHER" id="PTHR12510">
    <property type="entry name" value="TROPONIN C-AKIN-1 PROTEIN"/>
    <property type="match status" value="1"/>
</dbReference>
<evidence type="ECO:0000256" key="2">
    <source>
        <dbReference type="PIRSR" id="PIRSR639126-1"/>
    </source>
</evidence>
<dbReference type="InterPro" id="IPR009288">
    <property type="entry name" value="AIG2-like_dom"/>
</dbReference>
<dbReference type="CDD" id="cd06661">
    <property type="entry name" value="GGCT_like"/>
    <property type="match status" value="1"/>
</dbReference>
<evidence type="ECO:0000259" key="4">
    <source>
        <dbReference type="Pfam" id="PF06094"/>
    </source>
</evidence>
<dbReference type="EMBL" id="QZAA01000211">
    <property type="protein sequence ID" value="RQD74290.1"/>
    <property type="molecule type" value="Genomic_DNA"/>
</dbReference>
<feature type="active site" description="Proton acceptor" evidence="2">
    <location>
        <position position="74"/>
    </location>
</feature>
<comment type="similarity">
    <text evidence="1 3">Belongs to the gamma-glutamylcyclotransferase family.</text>
</comment>
<protein>
    <recommendedName>
        <fullName evidence="3">Gamma-glutamylcyclotransferase family protein</fullName>
    </recommendedName>
</protein>
<name>A0A424YBB8_9FIRM</name>
<keyword evidence="5" id="KW-0808">Transferase</keyword>
<dbReference type="AlphaFoldDB" id="A0A424YBB8"/>
<proteinExistence type="inferred from homology"/>
<dbReference type="GO" id="GO:0061929">
    <property type="term" value="F:gamma-glutamylaminecyclotransferase activity"/>
    <property type="evidence" value="ECO:0007669"/>
    <property type="project" value="InterPro"/>
</dbReference>
<feature type="domain" description="Gamma-glutamylcyclotransferase AIG2-like" evidence="4">
    <location>
        <begin position="5"/>
        <end position="121"/>
    </location>
</feature>
<evidence type="ECO:0000313" key="5">
    <source>
        <dbReference type="EMBL" id="RQD74290.1"/>
    </source>
</evidence>
<evidence type="ECO:0000256" key="3">
    <source>
        <dbReference type="RuleBase" id="RU367036"/>
    </source>
</evidence>